<reference evidence="2 3" key="1">
    <citation type="submission" date="2024-05" db="EMBL/GenBank/DDBJ databases">
        <authorList>
            <person name="Yi C."/>
        </authorList>
    </citation>
    <scope>NUCLEOTIDE SEQUENCE [LARGE SCALE GENOMIC DNA]</scope>
    <source>
        <strain evidence="2 3">XS13</strain>
    </source>
</reference>
<evidence type="ECO:0000313" key="2">
    <source>
        <dbReference type="EMBL" id="MEO9246964.1"/>
    </source>
</evidence>
<feature type="compositionally biased region" description="Low complexity" evidence="1">
    <location>
        <begin position="40"/>
        <end position="52"/>
    </location>
</feature>
<name>A0ABV0IFN9_9MICC</name>
<organism evidence="2 3">
    <name type="scientific">Citricoccus nitrophenolicus</name>
    <dbReference type="NCBI Taxonomy" id="863575"/>
    <lineage>
        <taxon>Bacteria</taxon>
        <taxon>Bacillati</taxon>
        <taxon>Actinomycetota</taxon>
        <taxon>Actinomycetes</taxon>
        <taxon>Micrococcales</taxon>
        <taxon>Micrococcaceae</taxon>
        <taxon>Citricoccus</taxon>
    </lineage>
</organism>
<gene>
    <name evidence="2" type="ORF">ABDK96_04660</name>
</gene>
<protein>
    <submittedName>
        <fullName evidence="2">Uncharacterized protein</fullName>
    </submittedName>
</protein>
<evidence type="ECO:0000256" key="1">
    <source>
        <dbReference type="SAM" id="MobiDB-lite"/>
    </source>
</evidence>
<feature type="region of interest" description="Disordered" evidence="1">
    <location>
        <begin position="37"/>
        <end position="96"/>
    </location>
</feature>
<comment type="caution">
    <text evidence="2">The sequence shown here is derived from an EMBL/GenBank/DDBJ whole genome shotgun (WGS) entry which is preliminary data.</text>
</comment>
<dbReference type="RefSeq" id="WP_309814190.1">
    <property type="nucleotide sequence ID" value="NZ_JBDXMX010000002.1"/>
</dbReference>
<keyword evidence="3" id="KW-1185">Reference proteome</keyword>
<dbReference type="EMBL" id="JBDXMX010000002">
    <property type="protein sequence ID" value="MEO9246964.1"/>
    <property type="molecule type" value="Genomic_DNA"/>
</dbReference>
<dbReference type="Proteomes" id="UP001484097">
    <property type="component" value="Unassembled WGS sequence"/>
</dbReference>
<evidence type="ECO:0000313" key="3">
    <source>
        <dbReference type="Proteomes" id="UP001484097"/>
    </source>
</evidence>
<accession>A0ABV0IFN9</accession>
<proteinExistence type="predicted"/>
<sequence>MEPPASAPDVTAARLTVVVERSGGLAGMVRRWSAEIPDDGGAAARAARRIAGLTSEHPPPGSWRSKVAQKGPDPAENRATSDRQMQSGRAVRDGFQWSVSCEEGSLRCDEAGRRRDPEVDALIRAVTDD</sequence>